<dbReference type="InterPro" id="IPR010386">
    <property type="entry name" value="tRNA-Hydrxlase_MiaE"/>
</dbReference>
<dbReference type="PIRSF" id="PIRSF020736">
    <property type="entry name" value="MiaE"/>
    <property type="match status" value="1"/>
</dbReference>
<dbReference type="PANTHER" id="PTHR42637">
    <property type="entry name" value="TRNA-(MS[2]IO[6]A)-HYDROXYLASE"/>
    <property type="match status" value="1"/>
</dbReference>
<dbReference type="EMBL" id="MQUC01000003">
    <property type="protein sequence ID" value="PRP66803.1"/>
    <property type="molecule type" value="Genomic_DNA"/>
</dbReference>
<gene>
    <name evidence="1" type="ORF">BST86_06655</name>
</gene>
<dbReference type="InterPro" id="IPR009078">
    <property type="entry name" value="Ferritin-like_SF"/>
</dbReference>
<proteinExistence type="predicted"/>
<name>A0A2S9WTH9_9FLAO</name>
<dbReference type="GO" id="GO:0006400">
    <property type="term" value="P:tRNA modification"/>
    <property type="evidence" value="ECO:0007669"/>
    <property type="project" value="InterPro"/>
</dbReference>
<dbReference type="Proteomes" id="UP000239532">
    <property type="component" value="Unassembled WGS sequence"/>
</dbReference>
<dbReference type="OrthoDB" id="9802518at2"/>
<reference evidence="1 2" key="1">
    <citation type="submission" date="2016-11" db="EMBL/GenBank/DDBJ databases">
        <title>Trade-off between light-utilization and light-protection in marine flavobacteria.</title>
        <authorList>
            <person name="Kumagai Y."/>
        </authorList>
    </citation>
    <scope>NUCLEOTIDE SEQUENCE [LARGE SCALE GENOMIC DNA]</scope>
    <source>
        <strain evidence="1 2">JCM 17109</strain>
    </source>
</reference>
<dbReference type="AlphaFoldDB" id="A0A2S9WTH9"/>
<sequence>MEKAVSKTTLGLNLPTDPRWVDLAAMSLQEILTDHAFCEQKAASTMITMVQMHSDKPELVDALAPVVTEEWGHFRMVLAELKKRGLTLGLQRPDDYIKTLMKGKPKGQSRDFLFLDQLLICALIEARSCERFKMLSEKLEDEGLKKFYHQFMVAEAAHYRMFLDLGKTYFPEERVMDRWQYWLEYEAAMMKDREVRGDRMH</sequence>
<dbReference type="RefSeq" id="WP_105982596.1">
    <property type="nucleotide sequence ID" value="NZ_MQUC01000003.1"/>
</dbReference>
<accession>A0A2S9WTH9</accession>
<evidence type="ECO:0000313" key="1">
    <source>
        <dbReference type="EMBL" id="PRP66803.1"/>
    </source>
</evidence>
<protein>
    <submittedName>
        <fullName evidence="1">tRNA 2-methylthio-N6-isopentenyl adenosine(37) hydroxylase MiaE</fullName>
    </submittedName>
</protein>
<dbReference type="Gene3D" id="1.20.1260.10">
    <property type="match status" value="1"/>
</dbReference>
<comment type="caution">
    <text evidence="1">The sequence shown here is derived from an EMBL/GenBank/DDBJ whole genome shotgun (WGS) entry which is preliminary data.</text>
</comment>
<dbReference type="SUPFAM" id="SSF47240">
    <property type="entry name" value="Ferritin-like"/>
    <property type="match status" value="1"/>
</dbReference>
<dbReference type="Pfam" id="PF06175">
    <property type="entry name" value="MiaE"/>
    <property type="match status" value="1"/>
</dbReference>
<organism evidence="1 2">
    <name type="scientific">Nonlabens agnitus</name>
    <dbReference type="NCBI Taxonomy" id="870484"/>
    <lineage>
        <taxon>Bacteria</taxon>
        <taxon>Pseudomonadati</taxon>
        <taxon>Bacteroidota</taxon>
        <taxon>Flavobacteriia</taxon>
        <taxon>Flavobacteriales</taxon>
        <taxon>Flavobacteriaceae</taxon>
        <taxon>Nonlabens</taxon>
    </lineage>
</organism>
<dbReference type="GO" id="GO:0045301">
    <property type="term" value="F:tRNA 2-(methylsulfanyl)-N(6)-isopentenyladenosine(37) hydroxylase activity"/>
    <property type="evidence" value="ECO:0007669"/>
    <property type="project" value="InterPro"/>
</dbReference>
<dbReference type="PANTHER" id="PTHR42637:SF1">
    <property type="entry name" value="TRNA 2-(METHYLSULFANYL)-N(6)-ISOPENTENYLADENOSINE(37) HYDROXYLASE"/>
    <property type="match status" value="1"/>
</dbReference>
<evidence type="ECO:0000313" key="2">
    <source>
        <dbReference type="Proteomes" id="UP000239532"/>
    </source>
</evidence>
<dbReference type="InterPro" id="IPR012347">
    <property type="entry name" value="Ferritin-like"/>
</dbReference>
<keyword evidence="2" id="KW-1185">Reference proteome</keyword>
<dbReference type="CDD" id="cd07910">
    <property type="entry name" value="MiaE"/>
    <property type="match status" value="1"/>
</dbReference>